<feature type="domain" description="DUF4780" evidence="2">
    <location>
        <begin position="4"/>
        <end position="66"/>
    </location>
</feature>
<dbReference type="Proteomes" id="UP000479000">
    <property type="component" value="Unassembled WGS sequence"/>
</dbReference>
<feature type="compositionally biased region" description="Low complexity" evidence="1">
    <location>
        <begin position="347"/>
        <end position="361"/>
    </location>
</feature>
<dbReference type="InterPro" id="IPR031961">
    <property type="entry name" value="DUF4780"/>
</dbReference>
<keyword evidence="4" id="KW-1185">Reference proteome</keyword>
<evidence type="ECO:0000313" key="3">
    <source>
        <dbReference type="EMBL" id="CAB0014871.1"/>
    </source>
</evidence>
<dbReference type="AlphaFoldDB" id="A0A6H5HKV9"/>
<name>A0A6H5HKV9_9HEMI</name>
<feature type="non-terminal residue" evidence="3">
    <location>
        <position position="1"/>
    </location>
</feature>
<dbReference type="EMBL" id="CADCXU010028231">
    <property type="protein sequence ID" value="CAB0014871.1"/>
    <property type="molecule type" value="Genomic_DNA"/>
</dbReference>
<dbReference type="OrthoDB" id="6780717at2759"/>
<feature type="region of interest" description="Disordered" evidence="1">
    <location>
        <begin position="339"/>
        <end position="369"/>
    </location>
</feature>
<proteinExistence type="predicted"/>
<gene>
    <name evidence="3" type="ORF">NTEN_LOCUS19276</name>
</gene>
<accession>A0A6H5HKV9</accession>
<organism evidence="3 4">
    <name type="scientific">Nesidiocoris tenuis</name>
    <dbReference type="NCBI Taxonomy" id="355587"/>
    <lineage>
        <taxon>Eukaryota</taxon>
        <taxon>Metazoa</taxon>
        <taxon>Ecdysozoa</taxon>
        <taxon>Arthropoda</taxon>
        <taxon>Hexapoda</taxon>
        <taxon>Insecta</taxon>
        <taxon>Pterygota</taxon>
        <taxon>Neoptera</taxon>
        <taxon>Paraneoptera</taxon>
        <taxon>Hemiptera</taxon>
        <taxon>Heteroptera</taxon>
        <taxon>Panheteroptera</taxon>
        <taxon>Cimicomorpha</taxon>
        <taxon>Miridae</taxon>
        <taxon>Dicyphina</taxon>
        <taxon>Nesidiocoris</taxon>
    </lineage>
</organism>
<protein>
    <recommendedName>
        <fullName evidence="2">DUF4780 domain-containing protein</fullName>
    </recommendedName>
</protein>
<dbReference type="Pfam" id="PF16012">
    <property type="entry name" value="DUF4780"/>
    <property type="match status" value="1"/>
</dbReference>
<evidence type="ECO:0000256" key="1">
    <source>
        <dbReference type="SAM" id="MobiDB-lite"/>
    </source>
</evidence>
<reference evidence="3 4" key="1">
    <citation type="submission" date="2020-02" db="EMBL/GenBank/DDBJ databases">
        <authorList>
            <person name="Ferguson B K."/>
        </authorList>
    </citation>
    <scope>NUCLEOTIDE SEQUENCE [LARGE SCALE GENOMIC DNA]</scope>
</reference>
<feature type="compositionally biased region" description="Gly residues" evidence="1">
    <location>
        <begin position="73"/>
        <end position="83"/>
    </location>
</feature>
<evidence type="ECO:0000259" key="2">
    <source>
        <dbReference type="Pfam" id="PF16012"/>
    </source>
</evidence>
<feature type="region of interest" description="Disordered" evidence="1">
    <location>
        <begin position="70"/>
        <end position="101"/>
    </location>
</feature>
<sequence length="369" mass="40524">SNDATGFIMDLLTNQNHSLNVERWRVTSRTNNGTCAVISFTLNNSEAEALEERGGQVHFRFGKETIRVKKASGAGGSSGCGGDGEAKEIKPEVDEEDMGPSPKSALCRERCGWLRFGVRCEETYRISRNTDWGLYREGLREGLEGLGRDISTVGQLDAVAEHINSTLIGSYEPACPLVTRMSGWSSPWWNGELDKLRTKTRRLFNRAKRGDGWDKYRESLTVYNRALRNAKRSSWREYCSGLADASATARLQKVLSREGPGQIGHLVKGDGSYTVSSKETREVLMRTQFSGATMLPPGTNHTGQLHGSGLLHRRIRNRLNKLFTPERVKWAVGSFSPYKSPGGGDLPGSASAGSGGLVPPADLAEERTD</sequence>
<evidence type="ECO:0000313" key="4">
    <source>
        <dbReference type="Proteomes" id="UP000479000"/>
    </source>
</evidence>